<protein>
    <submittedName>
        <fullName evidence="1">Uncharacterized protein</fullName>
    </submittedName>
</protein>
<organism evidence="1 2">
    <name type="scientific">Desulfosarcina widdelii</name>
    <dbReference type="NCBI Taxonomy" id="947919"/>
    <lineage>
        <taxon>Bacteria</taxon>
        <taxon>Pseudomonadati</taxon>
        <taxon>Thermodesulfobacteriota</taxon>
        <taxon>Desulfobacteria</taxon>
        <taxon>Desulfobacterales</taxon>
        <taxon>Desulfosarcinaceae</taxon>
        <taxon>Desulfosarcina</taxon>
    </lineage>
</organism>
<reference evidence="1 2" key="1">
    <citation type="submission" date="2019-11" db="EMBL/GenBank/DDBJ databases">
        <title>Comparative genomics of hydrocarbon-degrading Desulfosarcina strains.</title>
        <authorList>
            <person name="Watanabe M."/>
            <person name="Kojima H."/>
            <person name="Fukui M."/>
        </authorList>
    </citation>
    <scope>NUCLEOTIDE SEQUENCE [LARGE SCALE GENOMIC DNA]</scope>
    <source>
        <strain evidence="1 2">PP31</strain>
    </source>
</reference>
<evidence type="ECO:0000313" key="1">
    <source>
        <dbReference type="EMBL" id="BBO74393.1"/>
    </source>
</evidence>
<dbReference type="KEGG" id="dwd:DSCW_18100"/>
<evidence type="ECO:0000313" key="2">
    <source>
        <dbReference type="Proteomes" id="UP000427769"/>
    </source>
</evidence>
<name>A0A5K7Z2U4_9BACT</name>
<keyword evidence="2" id="KW-1185">Reference proteome</keyword>
<sequence>MSDRLFERNSAVTLGSRKSGEALKITGLRTVFQIEKNSESFPNTAKITLYNLSKNSRAMVSKEDAFVMLEAGYGDRLETLYVGDVARAYVSRQGADWVTTIECGDGRNAIRRVHVDRSYAAGTDMKAIMQDVAKSFVEQGKVALGSMIGIESKKTERGDVLSEMSKDAMDRLTKNQGLEWSIQNNTLQVLPKNQALPAEAVLLTPATGLVGVPVLRDVNEGTAGIEFTALILPGIAPGRLVKIQCDQNQSVNGLYKLEAVDFVGDTHGQSWYAEGVAVTL</sequence>
<dbReference type="EMBL" id="AP021875">
    <property type="protein sequence ID" value="BBO74393.1"/>
    <property type="molecule type" value="Genomic_DNA"/>
</dbReference>
<dbReference type="OrthoDB" id="2087522at2"/>
<dbReference type="NCBIfam" id="NF047561">
    <property type="entry name" value="orf58_phage_fam"/>
    <property type="match status" value="1"/>
</dbReference>
<proteinExistence type="predicted"/>
<dbReference type="AlphaFoldDB" id="A0A5K7Z2U4"/>
<dbReference type="Proteomes" id="UP000427769">
    <property type="component" value="Chromosome"/>
</dbReference>
<accession>A0A5K7Z2U4</accession>
<dbReference type="Pfam" id="PF22759">
    <property type="entry name" value="E217_GP41"/>
    <property type="match status" value="1"/>
</dbReference>
<dbReference type="InterPro" id="IPR054496">
    <property type="entry name" value="E217_GP41"/>
</dbReference>
<gene>
    <name evidence="1" type="ORF">DSCW_18100</name>
</gene>
<dbReference type="RefSeq" id="WP_155303431.1">
    <property type="nucleotide sequence ID" value="NZ_AP021875.1"/>
</dbReference>